<feature type="domain" description="L-tyrosine decarboxylase C-terminal" evidence="5">
    <location>
        <begin position="600"/>
        <end position="704"/>
    </location>
</feature>
<feature type="modified residue" description="N6-(pyridoxal phosphate)lysine" evidence="4">
    <location>
        <position position="442"/>
    </location>
</feature>
<reference evidence="6 7" key="1">
    <citation type="submission" date="2021-08" db="EMBL/GenBank/DDBJ databases">
        <title>Draft Genome Sequence of Phanerochaete sordida strain YK-624.</title>
        <authorList>
            <person name="Mori T."/>
            <person name="Dohra H."/>
            <person name="Suzuki T."/>
            <person name="Kawagishi H."/>
            <person name="Hirai H."/>
        </authorList>
    </citation>
    <scope>NUCLEOTIDE SEQUENCE [LARGE SCALE GENOMIC DNA]</scope>
    <source>
        <strain evidence="6 7">YK-624</strain>
    </source>
</reference>
<protein>
    <submittedName>
        <fullName evidence="6">PLP-dependent transferase</fullName>
    </submittedName>
</protein>
<evidence type="ECO:0000256" key="3">
    <source>
        <dbReference type="ARBA" id="ARBA00023239"/>
    </source>
</evidence>
<dbReference type="AlphaFoldDB" id="A0A9P3GKJ5"/>
<comment type="caution">
    <text evidence="6">The sequence shown here is derived from an EMBL/GenBank/DDBJ whole genome shotgun (WGS) entry which is preliminary data.</text>
</comment>
<dbReference type="Gene3D" id="3.40.640.10">
    <property type="entry name" value="Type I PLP-dependent aspartate aminotransferase-like (Major domain)"/>
    <property type="match status" value="1"/>
</dbReference>
<organism evidence="6 7">
    <name type="scientific">Phanerochaete sordida</name>
    <dbReference type="NCBI Taxonomy" id="48140"/>
    <lineage>
        <taxon>Eukaryota</taxon>
        <taxon>Fungi</taxon>
        <taxon>Dikarya</taxon>
        <taxon>Basidiomycota</taxon>
        <taxon>Agaricomycotina</taxon>
        <taxon>Agaricomycetes</taxon>
        <taxon>Polyporales</taxon>
        <taxon>Phanerochaetaceae</taxon>
        <taxon>Phanerochaete</taxon>
    </lineage>
</organism>
<dbReference type="InterPro" id="IPR049373">
    <property type="entry name" value="TyrDC_C"/>
</dbReference>
<name>A0A9P3GKJ5_9APHY</name>
<dbReference type="InterPro" id="IPR002129">
    <property type="entry name" value="PyrdxlP-dep_de-COase"/>
</dbReference>
<dbReference type="Proteomes" id="UP000703269">
    <property type="component" value="Unassembled WGS sequence"/>
</dbReference>
<evidence type="ECO:0000256" key="1">
    <source>
        <dbReference type="ARBA" id="ARBA00001933"/>
    </source>
</evidence>
<sequence>MPHHHPQKRAYADCMNANLHEAVSAWFLGPQAENADILKGLFEETVNLQTQSRLAYYPQDGPFITASIKESQTFQDRKDDLIEKYQLITGLLFDKSIPFFSQRYAGHMSFEMGMPGMLGWVAGVLNNPNNVAFEASPVTTLLEIDVGHDMCEMLGYNEKDDSGQPLYWGHIACDGTVANLESIWVARNLKYYPLSLRDAMKPGNELNYISSTFEVPLPTGQSKVLAEMSLWELLNLTPKAILDVPRRLESEYGITPTYLDTVLGKYIVQTRGKQAVELEWGMKVSPRYFISATKHYSWPKGAALAGLGSENMIDVDIDVNARVDAAVLRTHLEECLEQQIPVFAVVGIIGSTEEGSVDPLDEILDLRDEFAERGLCFLVHADAAWGGYFASMIRDKPLYRMPGAPRQEPNRDFVPSATMRASTIRQFHALERTDSITIDPHKAGYVPYPAGGLCYRDGRMRYLVTWSAPYLQQADTGESIGVYGVEGSKPGAAAVATYLHHEVVGLHKEGHGALLGEVSWSCRRIAAHWAAMSVESDPFIVVPLNPLRAEPDPAGVAREKEFIRSHILGKTNEAIVQDREAKAELYALGSDLNINAFSCNFRINGVANSDVEEANYLNNAIFKRLSITTPNKDPKEIPMFLSATTFKVAEYGVCVQHFKERLQLETDSNQDLFVLRNVVMSPFQTAGNFVQELADIFQGVMEEEMQYVIERNTITPQAQSFVVLGYDANASASKAFLVYRPYFHNANGRFQAILSADIADDSSTSAAVPIIGQDPESGTVFLTSEETTMANICKEGASFRAVVGHSDPSGTRIVKSVQVSNVHVIKDRPLDSRWRDDDYPATFVPFYLFGANGRTFVDHALVKAPNAQLSAEVSLDVSLSAEELARGMLLSVSRPEVAMQPAEAASTAWFASGTRFDVEVFADPNAADEHGPGLVSAIGSTRAVGTGSMVIAQDVYVDFDRLNTQEFTGRETHRFTNFTSRTAHPETKREWRQLMQAAVGHKHGRGPRA</sequence>
<keyword evidence="3" id="KW-0456">Lyase</keyword>
<dbReference type="GO" id="GO:0019752">
    <property type="term" value="P:carboxylic acid metabolic process"/>
    <property type="evidence" value="ECO:0007669"/>
    <property type="project" value="InterPro"/>
</dbReference>
<keyword evidence="6" id="KW-0808">Transferase</keyword>
<evidence type="ECO:0000313" key="7">
    <source>
        <dbReference type="Proteomes" id="UP000703269"/>
    </source>
</evidence>
<proteinExistence type="predicted"/>
<dbReference type="GO" id="GO:0016830">
    <property type="term" value="F:carbon-carbon lyase activity"/>
    <property type="evidence" value="ECO:0007669"/>
    <property type="project" value="InterPro"/>
</dbReference>
<dbReference type="InterPro" id="IPR015421">
    <property type="entry name" value="PyrdxlP-dep_Trfase_major"/>
</dbReference>
<dbReference type="InterPro" id="IPR015424">
    <property type="entry name" value="PyrdxlP-dep_Trfase"/>
</dbReference>
<dbReference type="GO" id="GO:0030170">
    <property type="term" value="F:pyridoxal phosphate binding"/>
    <property type="evidence" value="ECO:0007669"/>
    <property type="project" value="InterPro"/>
</dbReference>
<dbReference type="EMBL" id="BPQB01000065">
    <property type="protein sequence ID" value="GJE96935.1"/>
    <property type="molecule type" value="Genomic_DNA"/>
</dbReference>
<dbReference type="PANTHER" id="PTHR42735">
    <property type="match status" value="1"/>
</dbReference>
<dbReference type="Pfam" id="PF21391">
    <property type="entry name" value="tyr_de_CO2_C"/>
    <property type="match status" value="1"/>
</dbReference>
<dbReference type="InterPro" id="IPR050477">
    <property type="entry name" value="GrpII_AminoAcid_Decarb"/>
</dbReference>
<dbReference type="Pfam" id="PF00282">
    <property type="entry name" value="Pyridoxal_deC"/>
    <property type="match status" value="1"/>
</dbReference>
<evidence type="ECO:0000259" key="5">
    <source>
        <dbReference type="Pfam" id="PF21391"/>
    </source>
</evidence>
<evidence type="ECO:0000256" key="2">
    <source>
        <dbReference type="ARBA" id="ARBA00022898"/>
    </source>
</evidence>
<dbReference type="GO" id="GO:0016740">
    <property type="term" value="F:transferase activity"/>
    <property type="evidence" value="ECO:0007669"/>
    <property type="project" value="UniProtKB-KW"/>
</dbReference>
<keyword evidence="7" id="KW-1185">Reference proteome</keyword>
<comment type="cofactor">
    <cofactor evidence="1 4">
        <name>pyridoxal 5'-phosphate</name>
        <dbReference type="ChEBI" id="CHEBI:597326"/>
    </cofactor>
</comment>
<dbReference type="PANTHER" id="PTHR42735:SF4">
    <property type="entry name" value="PYRIDOXAL PHOSPHATE-DEPENDENT DECARBOXYLASE FAMILY PROTEIN"/>
    <property type="match status" value="1"/>
</dbReference>
<evidence type="ECO:0000313" key="6">
    <source>
        <dbReference type="EMBL" id="GJE96935.1"/>
    </source>
</evidence>
<dbReference type="SUPFAM" id="SSF53383">
    <property type="entry name" value="PLP-dependent transferases"/>
    <property type="match status" value="1"/>
</dbReference>
<keyword evidence="2 4" id="KW-0663">Pyridoxal phosphate</keyword>
<accession>A0A9P3GKJ5</accession>
<dbReference type="OrthoDB" id="2161780at2759"/>
<gene>
    <name evidence="6" type="ORF">PsYK624_131440</name>
</gene>
<evidence type="ECO:0000256" key="4">
    <source>
        <dbReference type="PIRSR" id="PIRSR602129-50"/>
    </source>
</evidence>